<evidence type="ECO:0000313" key="1">
    <source>
        <dbReference type="EMBL" id="KAF2417524.1"/>
    </source>
</evidence>
<comment type="caution">
    <text evidence="1">The sequence shown here is derived from an EMBL/GenBank/DDBJ whole genome shotgun (WGS) entry which is preliminary data.</text>
</comment>
<dbReference type="PANTHER" id="PTHR12732">
    <property type="entry name" value="UNCHARACTERIZED PROTEASOME COMPONENT REGION PCI-CONTAINING"/>
    <property type="match status" value="1"/>
</dbReference>
<proteinExistence type="predicted"/>
<dbReference type="InterPro" id="IPR045114">
    <property type="entry name" value="Csn12-like"/>
</dbReference>
<protein>
    <recommendedName>
        <fullName evidence="3">PCI domain-containing protein</fullName>
    </recommendedName>
</protein>
<dbReference type="Proteomes" id="UP000800235">
    <property type="component" value="Unassembled WGS sequence"/>
</dbReference>
<dbReference type="InterPro" id="IPR011990">
    <property type="entry name" value="TPR-like_helical_dom_sf"/>
</dbReference>
<name>A0A9P4TS87_9PEZI</name>
<dbReference type="AlphaFoldDB" id="A0A9P4TS87"/>
<evidence type="ECO:0000313" key="2">
    <source>
        <dbReference type="Proteomes" id="UP000800235"/>
    </source>
</evidence>
<organism evidence="1 2">
    <name type="scientific">Tothia fuscella</name>
    <dbReference type="NCBI Taxonomy" id="1048955"/>
    <lineage>
        <taxon>Eukaryota</taxon>
        <taxon>Fungi</taxon>
        <taxon>Dikarya</taxon>
        <taxon>Ascomycota</taxon>
        <taxon>Pezizomycotina</taxon>
        <taxon>Dothideomycetes</taxon>
        <taxon>Pleosporomycetidae</taxon>
        <taxon>Venturiales</taxon>
        <taxon>Cylindrosympodiaceae</taxon>
        <taxon>Tothia</taxon>
    </lineage>
</organism>
<gene>
    <name evidence="1" type="ORF">EJ08DRAFT_599955</name>
</gene>
<dbReference type="GO" id="GO:0003723">
    <property type="term" value="F:RNA binding"/>
    <property type="evidence" value="ECO:0007669"/>
    <property type="project" value="InterPro"/>
</dbReference>
<dbReference type="GO" id="GO:0003690">
    <property type="term" value="F:double-stranded DNA binding"/>
    <property type="evidence" value="ECO:0007669"/>
    <property type="project" value="InterPro"/>
</dbReference>
<accession>A0A9P4TS87</accession>
<keyword evidence="2" id="KW-1185">Reference proteome</keyword>
<dbReference type="OrthoDB" id="5404651at2759"/>
<evidence type="ECO:0008006" key="3">
    <source>
        <dbReference type="Google" id="ProtNLM"/>
    </source>
</evidence>
<dbReference type="SUPFAM" id="SSF48452">
    <property type="entry name" value="TPR-like"/>
    <property type="match status" value="1"/>
</dbReference>
<dbReference type="EMBL" id="MU007138">
    <property type="protein sequence ID" value="KAF2417524.1"/>
    <property type="molecule type" value="Genomic_DNA"/>
</dbReference>
<reference evidence="1" key="1">
    <citation type="journal article" date="2020" name="Stud. Mycol.">
        <title>101 Dothideomycetes genomes: a test case for predicting lifestyles and emergence of pathogens.</title>
        <authorList>
            <person name="Haridas S."/>
            <person name="Albert R."/>
            <person name="Binder M."/>
            <person name="Bloem J."/>
            <person name="Labutti K."/>
            <person name="Salamov A."/>
            <person name="Andreopoulos B."/>
            <person name="Baker S."/>
            <person name="Barry K."/>
            <person name="Bills G."/>
            <person name="Bluhm B."/>
            <person name="Cannon C."/>
            <person name="Castanera R."/>
            <person name="Culley D."/>
            <person name="Daum C."/>
            <person name="Ezra D."/>
            <person name="Gonzalez J."/>
            <person name="Henrissat B."/>
            <person name="Kuo A."/>
            <person name="Liang C."/>
            <person name="Lipzen A."/>
            <person name="Lutzoni F."/>
            <person name="Magnuson J."/>
            <person name="Mondo S."/>
            <person name="Nolan M."/>
            <person name="Ohm R."/>
            <person name="Pangilinan J."/>
            <person name="Park H.-J."/>
            <person name="Ramirez L."/>
            <person name="Alfaro M."/>
            <person name="Sun H."/>
            <person name="Tritt A."/>
            <person name="Yoshinaga Y."/>
            <person name="Zwiers L.-H."/>
            <person name="Turgeon B."/>
            <person name="Goodwin S."/>
            <person name="Spatafora J."/>
            <person name="Crous P."/>
            <person name="Grigoriev I."/>
        </authorList>
    </citation>
    <scope>NUCLEOTIDE SEQUENCE</scope>
    <source>
        <strain evidence="1">CBS 130266</strain>
    </source>
</reference>
<sequence>MSTPTIDQFLSEISRFLRLQDGSALQNVLVIEPPYQPAYNSVITELRSTYPTGNEAKLEAKCSQALPEAREGIDGSPWTAFVKFTAQYFTFLRDVNIERLLDTYNQLSELVRKCNSALSHPALGIIILPTVIAYSKVLTRLAIGLEKRPELMIGITTTDESGEGVTLPERAANLMRNAFVTCLNDRSAGFSGVQDGRPAGKKVGIYKIANLCLKILFSTKNVRNAETIFNNIHKQSPPLSIYPRAERVTYLYYLGRFHFSMNHFYRAILALQAAYDECPRYSSCESQRRQILIFLTTSNIILGRFPREELYYKPEAHGLRERFQPICKAIAKGHIETFRRLTDYNHKYADWFLHFRIFLQLKNRCIILLWRSLARKTFLLNGVQGVSAEKIAPTFQLQDFATLLRSAELRALQPLRVADKGPGQRHTNWVFMTNDLPPPYRDPDFQGAPLDDGYDKGDPYLLPDVSEAECIAASLVHQGFLNGFISHRLLKFAITGARNKPALQVGFPNVWQTILARSDDDVPGWKKDDGIGPFLGGEVRLSGLREIGN</sequence>
<dbReference type="PANTHER" id="PTHR12732:SF8">
    <property type="entry name" value="NUCLEAR MRNA EXPORT PROTEIN THP1"/>
    <property type="match status" value="1"/>
</dbReference>
<dbReference type="SMART" id="SM00753">
    <property type="entry name" value="PAM"/>
    <property type="match status" value="1"/>
</dbReference>